<evidence type="ECO:0000256" key="1">
    <source>
        <dbReference type="SAM" id="Coils"/>
    </source>
</evidence>
<dbReference type="PANTHER" id="PTHR24016">
    <property type="entry name" value="CONSERVED OLIGOMERIC GOLGI COMPLEX SUBUNIT 4"/>
    <property type="match status" value="1"/>
</dbReference>
<feature type="coiled-coil region" evidence="1">
    <location>
        <begin position="27"/>
        <end position="65"/>
    </location>
</feature>
<evidence type="ECO:0000313" key="4">
    <source>
        <dbReference type="Proteomes" id="UP001465755"/>
    </source>
</evidence>
<reference evidence="3 4" key="1">
    <citation type="journal article" date="2024" name="Nat. Commun.">
        <title>Phylogenomics reveals the evolutionary origins of lichenization in chlorophyte algae.</title>
        <authorList>
            <person name="Puginier C."/>
            <person name="Libourel C."/>
            <person name="Otte J."/>
            <person name="Skaloud P."/>
            <person name="Haon M."/>
            <person name="Grisel S."/>
            <person name="Petersen M."/>
            <person name="Berrin J.G."/>
            <person name="Delaux P.M."/>
            <person name="Dal Grande F."/>
            <person name="Keller J."/>
        </authorList>
    </citation>
    <scope>NUCLEOTIDE SEQUENCE [LARGE SCALE GENOMIC DNA]</scope>
    <source>
        <strain evidence="3 4">SAG 2036</strain>
    </source>
</reference>
<gene>
    <name evidence="3" type="ORF">WJX73_002883</name>
</gene>
<dbReference type="InterPro" id="IPR048682">
    <property type="entry name" value="COG4"/>
</dbReference>
<keyword evidence="4" id="KW-1185">Reference proteome</keyword>
<dbReference type="Proteomes" id="UP001465755">
    <property type="component" value="Unassembled WGS sequence"/>
</dbReference>
<dbReference type="InterPro" id="IPR048680">
    <property type="entry name" value="COG4_N"/>
</dbReference>
<sequence length="194" mass="21756">MATAVAPVAVSAEALQQVSKLTSIQDINRLLNETAAKERALDEELEQLLNKRSLLEKNVSSLNASTVQVLERVEDQAEQLAISVHATSEVSERVSRKIRELDMSQKHIHESLERIRVVVDRTNAIDGVQQAMASENYEAAARYIRDFLDLDEPPEAVQDQMEGPQTQEQHKVLLEAKRQLESIIAISWKQPPPA</sequence>
<feature type="domain" description="Conserved oligomeric Golgi complex subunit 4 N-terminal" evidence="2">
    <location>
        <begin position="67"/>
        <end position="152"/>
    </location>
</feature>
<name>A0AAW1NYP4_9CHLO</name>
<comment type="caution">
    <text evidence="3">The sequence shown here is derived from an EMBL/GenBank/DDBJ whole genome shotgun (WGS) entry which is preliminary data.</text>
</comment>
<dbReference type="AlphaFoldDB" id="A0AAW1NYP4"/>
<accession>A0AAW1NYP4</accession>
<evidence type="ECO:0000313" key="3">
    <source>
        <dbReference type="EMBL" id="KAK9800868.1"/>
    </source>
</evidence>
<protein>
    <recommendedName>
        <fullName evidence="2">Conserved oligomeric Golgi complex subunit 4 N-terminal domain-containing protein</fullName>
    </recommendedName>
</protein>
<keyword evidence="1" id="KW-0175">Coiled coil</keyword>
<evidence type="ECO:0000259" key="2">
    <source>
        <dbReference type="Pfam" id="PF20663"/>
    </source>
</evidence>
<dbReference type="EMBL" id="JALJOQ010000078">
    <property type="protein sequence ID" value="KAK9800868.1"/>
    <property type="molecule type" value="Genomic_DNA"/>
</dbReference>
<organism evidence="3 4">
    <name type="scientific">Symbiochloris irregularis</name>
    <dbReference type="NCBI Taxonomy" id="706552"/>
    <lineage>
        <taxon>Eukaryota</taxon>
        <taxon>Viridiplantae</taxon>
        <taxon>Chlorophyta</taxon>
        <taxon>core chlorophytes</taxon>
        <taxon>Trebouxiophyceae</taxon>
        <taxon>Trebouxiales</taxon>
        <taxon>Trebouxiaceae</taxon>
        <taxon>Symbiochloris</taxon>
    </lineage>
</organism>
<dbReference type="PANTHER" id="PTHR24016:SF0">
    <property type="entry name" value="CONSERVED OLIGOMERIC GOLGI COMPLEX SUBUNIT 4"/>
    <property type="match status" value="1"/>
</dbReference>
<proteinExistence type="predicted"/>
<dbReference type="Pfam" id="PF20663">
    <property type="entry name" value="COG4_N"/>
    <property type="match status" value="1"/>
</dbReference>